<comment type="cofactor">
    <cofactor evidence="6">
        <name>[4Fe-4S] cluster</name>
        <dbReference type="ChEBI" id="CHEBI:49883"/>
    </cofactor>
    <text evidence="6">Binds 2 [4Fe-4S] clusters.</text>
</comment>
<dbReference type="Proteomes" id="UP000293902">
    <property type="component" value="Chromosome"/>
</dbReference>
<dbReference type="GO" id="GO:0019154">
    <property type="term" value="F:glycolate dehydrogenase activity"/>
    <property type="evidence" value="ECO:0007669"/>
    <property type="project" value="UniProtKB-EC"/>
</dbReference>
<dbReference type="OrthoDB" id="5289041at2"/>
<feature type="domain" description="4Fe-4S ferredoxin-type" evidence="7">
    <location>
        <begin position="12"/>
        <end position="41"/>
    </location>
</feature>
<dbReference type="InterPro" id="IPR017896">
    <property type="entry name" value="4Fe4S_Fe-S-bd"/>
</dbReference>
<organism evidence="9 10">
    <name type="scientific">Desulfobacter hydrogenophilus</name>
    <dbReference type="NCBI Taxonomy" id="2291"/>
    <lineage>
        <taxon>Bacteria</taxon>
        <taxon>Pseudomonadati</taxon>
        <taxon>Thermodesulfobacteriota</taxon>
        <taxon>Desulfobacteria</taxon>
        <taxon>Desulfobacterales</taxon>
        <taxon>Desulfobacteraceae</taxon>
        <taxon>Desulfobacter</taxon>
    </lineage>
</organism>
<feature type="domain" description="4Fe-4S ferredoxin-type" evidence="7">
    <location>
        <begin position="63"/>
        <end position="92"/>
    </location>
</feature>
<comment type="function">
    <text evidence="6">Component of a complex that catalyzes the oxidation of glycolate to glyoxylate.</text>
</comment>
<keyword evidence="3" id="KW-0677">Repeat</keyword>
<gene>
    <name evidence="9" type="ORF">DO021_09720</name>
    <name evidence="8" type="ORF">EYB58_20620</name>
</gene>
<keyword evidence="5 6" id="KW-0411">Iron-sulfur</keyword>
<keyword evidence="11" id="KW-1185">Reference proteome</keyword>
<reference evidence="8 11" key="2">
    <citation type="submission" date="2019-02" db="EMBL/GenBank/DDBJ databases">
        <title>Complete genome sequence of Desulfobacter hydrogenophilus AcRS1.</title>
        <authorList>
            <person name="Marietou A."/>
            <person name="Lund M.B."/>
            <person name="Marshall I.P.G."/>
            <person name="Schreiber L."/>
            <person name="Jorgensen B."/>
        </authorList>
    </citation>
    <scope>NUCLEOTIDE SEQUENCE [LARGE SCALE GENOMIC DNA]</scope>
    <source>
        <strain evidence="8 11">AcRS1</strain>
    </source>
</reference>
<evidence type="ECO:0000256" key="3">
    <source>
        <dbReference type="ARBA" id="ARBA00022737"/>
    </source>
</evidence>
<dbReference type="PANTHER" id="PTHR32479">
    <property type="entry name" value="GLYCOLATE OXIDASE IRON-SULFUR SUBUNIT"/>
    <property type="match status" value="1"/>
</dbReference>
<dbReference type="RefSeq" id="WP_111956123.1">
    <property type="nucleotide sequence ID" value="NZ_CP036313.1"/>
</dbReference>
<dbReference type="Pfam" id="PF02754">
    <property type="entry name" value="CCG"/>
    <property type="match status" value="2"/>
</dbReference>
<dbReference type="Pfam" id="PF13183">
    <property type="entry name" value="Fer4_8"/>
    <property type="match status" value="1"/>
</dbReference>
<evidence type="ECO:0000256" key="6">
    <source>
        <dbReference type="PIRNR" id="PIRNR000139"/>
    </source>
</evidence>
<dbReference type="InterPro" id="IPR009051">
    <property type="entry name" value="Helical_ferredxn"/>
</dbReference>
<evidence type="ECO:0000256" key="5">
    <source>
        <dbReference type="ARBA" id="ARBA00023014"/>
    </source>
</evidence>
<dbReference type="EMBL" id="QLNI01000017">
    <property type="protein sequence ID" value="RAM02212.1"/>
    <property type="molecule type" value="Genomic_DNA"/>
</dbReference>
<keyword evidence="4 6" id="KW-0408">Iron</keyword>
<evidence type="ECO:0000313" key="9">
    <source>
        <dbReference type="EMBL" id="RAM02212.1"/>
    </source>
</evidence>
<comment type="catalytic activity">
    <reaction evidence="6">
        <text>glycolate + A = glyoxylate + AH2</text>
        <dbReference type="Rhea" id="RHEA:21264"/>
        <dbReference type="ChEBI" id="CHEBI:13193"/>
        <dbReference type="ChEBI" id="CHEBI:17499"/>
        <dbReference type="ChEBI" id="CHEBI:29805"/>
        <dbReference type="ChEBI" id="CHEBI:36655"/>
        <dbReference type="EC" id="1.1.99.14"/>
    </reaction>
</comment>
<sequence length="438" mass="47720">MSELNKLSKSLKEIENQLTDCMKCGMCQAVCPVFKQTGNEGDVARGKIFLLERLAEEMLTDAKGAKTRIEKCLMCGTCAANCPSGVKILEIFLKARAALTEYIGLSPVKRLIFRGMLKHPERMDALVDTAARFQNLGTSKADPNQGTRCSKLLSGVIGNRHFLPLAKTPFHKTYPSLNIPAGHSGLKVAFFPGCVTDKMNPEIGKAVLKVFKHHGVGVFMPKGQACCGIPALASGERNTFDTLLAHNAALFAEESFDYLITPCATCTATIKEIWPMMSEKDSIEKFRAGQWAPKTMDISQFLVDVLQVAPAQKSYAGSHSIEFAGDTVTYHDPCHLAKSLKIKSQPRDLIRANAACTFVEMAEADTCCGNGGSFNLQNYDLSKQIGMEKRQNILASGAGTVATACPACMMQIRDVLSQNHDGVKVKHVIEIYADTIKD</sequence>
<dbReference type="SUPFAM" id="SSF54862">
    <property type="entry name" value="4Fe-4S ferredoxins"/>
    <property type="match status" value="1"/>
</dbReference>
<dbReference type="GO" id="GO:0051539">
    <property type="term" value="F:4 iron, 4 sulfur cluster binding"/>
    <property type="evidence" value="ECO:0007669"/>
    <property type="project" value="UniProtKB-UniRule"/>
</dbReference>
<evidence type="ECO:0000256" key="4">
    <source>
        <dbReference type="ARBA" id="ARBA00023004"/>
    </source>
</evidence>
<keyword evidence="2 6" id="KW-0479">Metal-binding</keyword>
<dbReference type="PROSITE" id="PS51379">
    <property type="entry name" value="4FE4S_FER_2"/>
    <property type="match status" value="2"/>
</dbReference>
<keyword evidence="1 6" id="KW-0004">4Fe-4S</keyword>
<evidence type="ECO:0000259" key="7">
    <source>
        <dbReference type="PROSITE" id="PS51379"/>
    </source>
</evidence>
<keyword evidence="6" id="KW-0813">Transport</keyword>
<protein>
    <recommendedName>
        <fullName evidence="6">Glycolate oxidase iron-sulfur subunit</fullName>
        <ecNumber evidence="6">1.1.99.14</ecNumber>
    </recommendedName>
</protein>
<dbReference type="AlphaFoldDB" id="A0A328FFK5"/>
<evidence type="ECO:0000256" key="1">
    <source>
        <dbReference type="ARBA" id="ARBA00022485"/>
    </source>
</evidence>
<dbReference type="PROSITE" id="PS00198">
    <property type="entry name" value="4FE4S_FER_1"/>
    <property type="match status" value="1"/>
</dbReference>
<dbReference type="PIRSF" id="PIRSF000139">
    <property type="entry name" value="Glc_ox_4Fe-4S"/>
    <property type="match status" value="1"/>
</dbReference>
<proteinExistence type="predicted"/>
<evidence type="ECO:0000313" key="11">
    <source>
        <dbReference type="Proteomes" id="UP000293902"/>
    </source>
</evidence>
<name>A0A328FFK5_9BACT</name>
<accession>A0A328FFK5</accession>
<dbReference type="InterPro" id="IPR012257">
    <property type="entry name" value="Glc_ox_4Fe-4S"/>
</dbReference>
<dbReference type="EMBL" id="CP036313">
    <property type="protein sequence ID" value="QBH15113.1"/>
    <property type="molecule type" value="Genomic_DNA"/>
</dbReference>
<dbReference type="PANTHER" id="PTHR32479:SF20">
    <property type="entry name" value="GLYCOLATE OXIDASE IRON-SULFUR SUBUNIT"/>
    <property type="match status" value="1"/>
</dbReference>
<dbReference type="InterPro" id="IPR017900">
    <property type="entry name" value="4Fe4S_Fe_S_CS"/>
</dbReference>
<dbReference type="GO" id="GO:0046872">
    <property type="term" value="F:metal ion binding"/>
    <property type="evidence" value="ECO:0007669"/>
    <property type="project" value="UniProtKB-UniRule"/>
</dbReference>
<evidence type="ECO:0000313" key="10">
    <source>
        <dbReference type="Proteomes" id="UP000248798"/>
    </source>
</evidence>
<dbReference type="EC" id="1.1.99.14" evidence="6"/>
<evidence type="ECO:0000256" key="2">
    <source>
        <dbReference type="ARBA" id="ARBA00022723"/>
    </source>
</evidence>
<evidence type="ECO:0000313" key="8">
    <source>
        <dbReference type="EMBL" id="QBH15113.1"/>
    </source>
</evidence>
<keyword evidence="6" id="KW-0249">Electron transport</keyword>
<dbReference type="Proteomes" id="UP000248798">
    <property type="component" value="Unassembled WGS sequence"/>
</dbReference>
<dbReference type="Gene3D" id="1.10.1060.10">
    <property type="entry name" value="Alpha-helical ferredoxin"/>
    <property type="match status" value="1"/>
</dbReference>
<dbReference type="InterPro" id="IPR004017">
    <property type="entry name" value="Cys_rich_dom"/>
</dbReference>
<comment type="catalytic activity">
    <reaction evidence="6">
        <text>(R)-lactate + A = pyruvate + AH2</text>
        <dbReference type="Rhea" id="RHEA:15089"/>
        <dbReference type="ChEBI" id="CHEBI:13193"/>
        <dbReference type="ChEBI" id="CHEBI:15361"/>
        <dbReference type="ChEBI" id="CHEBI:16004"/>
        <dbReference type="ChEBI" id="CHEBI:17499"/>
    </reaction>
</comment>
<reference evidence="9 10" key="1">
    <citation type="submission" date="2018-06" db="EMBL/GenBank/DDBJ databases">
        <title>Complete Genome Sequence of Desulfobacter hydrogenophilus (DSM3380).</title>
        <authorList>
            <person name="Marietou A."/>
            <person name="Schreiber L."/>
            <person name="Marshall I."/>
            <person name="Jorgensen B."/>
        </authorList>
    </citation>
    <scope>NUCLEOTIDE SEQUENCE [LARGE SCALE GENOMIC DNA]</scope>
    <source>
        <strain evidence="9 10">DSM 3380</strain>
    </source>
</reference>